<dbReference type="Gene3D" id="1.10.287.1490">
    <property type="match status" value="1"/>
</dbReference>
<accession>A0A150WPQ0</accession>
<reference evidence="2 3" key="1">
    <citation type="submission" date="2016-03" db="EMBL/GenBank/DDBJ databases">
        <authorList>
            <person name="Ploux O."/>
        </authorList>
    </citation>
    <scope>NUCLEOTIDE SEQUENCE [LARGE SCALE GENOMIC DNA]</scope>
    <source>
        <strain evidence="2 3">R0</strain>
    </source>
</reference>
<evidence type="ECO:0000313" key="3">
    <source>
        <dbReference type="Proteomes" id="UP000075320"/>
    </source>
</evidence>
<feature type="region of interest" description="Disordered" evidence="1">
    <location>
        <begin position="229"/>
        <end position="267"/>
    </location>
</feature>
<sequence length="267" mass="30042">MKKIILFCAALALTGCASYFKRKSCEQINWFEHGKKVALSGQWLNSDATVSECRKVEAEISESQLDQGFKAGMSKYCSREQAYQTGKFGDFFSRDLCEGPQINVLLNEHKKGVKDYCAKSNGQQAGASGKKYQNICPKELESAFLVEYRKGRKRYVQTMIENRQTEIRDNENKINALRGPLLYKQGRLSAMRGQKASLEAQKNSIPLENLTLRSSFDSQIESVNSEISSLQSQASSEESQIRSLENSNSAKNAEITEFRSELPSLEN</sequence>
<dbReference type="EMBL" id="LUKE01000001">
    <property type="protein sequence ID" value="KYG66368.1"/>
    <property type="molecule type" value="Genomic_DNA"/>
</dbReference>
<name>A0A150WPQ0_BDEBC</name>
<dbReference type="Pfam" id="PF10973">
    <property type="entry name" value="DUF2799"/>
    <property type="match status" value="1"/>
</dbReference>
<evidence type="ECO:0000256" key="1">
    <source>
        <dbReference type="SAM" id="MobiDB-lite"/>
    </source>
</evidence>
<feature type="compositionally biased region" description="Low complexity" evidence="1">
    <location>
        <begin position="229"/>
        <end position="243"/>
    </location>
</feature>
<dbReference type="AlphaFoldDB" id="A0A150WPQ0"/>
<dbReference type="Proteomes" id="UP000075320">
    <property type="component" value="Unassembled WGS sequence"/>
</dbReference>
<evidence type="ECO:0000313" key="2">
    <source>
        <dbReference type="EMBL" id="KYG66368.1"/>
    </source>
</evidence>
<evidence type="ECO:0008006" key="4">
    <source>
        <dbReference type="Google" id="ProtNLM"/>
    </source>
</evidence>
<organism evidence="2 3">
    <name type="scientific">Bdellovibrio bacteriovorus</name>
    <dbReference type="NCBI Taxonomy" id="959"/>
    <lineage>
        <taxon>Bacteria</taxon>
        <taxon>Pseudomonadati</taxon>
        <taxon>Bdellovibrionota</taxon>
        <taxon>Bdellovibrionia</taxon>
        <taxon>Bdellovibrionales</taxon>
        <taxon>Pseudobdellovibrionaceae</taxon>
        <taxon>Bdellovibrio</taxon>
    </lineage>
</organism>
<dbReference type="OrthoDB" id="5290397at2"/>
<comment type="caution">
    <text evidence="2">The sequence shown here is derived from an EMBL/GenBank/DDBJ whole genome shotgun (WGS) entry which is preliminary data.</text>
</comment>
<dbReference type="InterPro" id="IPR021242">
    <property type="entry name" value="DUF2799"/>
</dbReference>
<protein>
    <recommendedName>
        <fullName evidence="4">DUF2799 domain-containing protein</fullName>
    </recommendedName>
</protein>
<gene>
    <name evidence="2" type="ORF">AZI86_04750</name>
</gene>
<dbReference type="RefSeq" id="WP_061833933.1">
    <property type="nucleotide sequence ID" value="NZ_LUKE01000001.1"/>
</dbReference>
<keyword evidence="3" id="KW-1185">Reference proteome</keyword>
<dbReference type="PROSITE" id="PS51257">
    <property type="entry name" value="PROKAR_LIPOPROTEIN"/>
    <property type="match status" value="1"/>
</dbReference>
<proteinExistence type="predicted"/>